<evidence type="ECO:0000256" key="2">
    <source>
        <dbReference type="ARBA" id="ARBA00022692"/>
    </source>
</evidence>
<dbReference type="OrthoDB" id="5546837at2759"/>
<dbReference type="EMBL" id="LUGG01000001">
    <property type="protein sequence ID" value="OBZ79312.1"/>
    <property type="molecule type" value="Genomic_DNA"/>
</dbReference>
<name>A0A1C7MR20_GRIFR</name>
<evidence type="ECO:0000256" key="3">
    <source>
        <dbReference type="ARBA" id="ARBA00022989"/>
    </source>
</evidence>
<feature type="transmembrane region" description="Helical" evidence="6">
    <location>
        <begin position="147"/>
        <end position="165"/>
    </location>
</feature>
<dbReference type="PANTHER" id="PTHR36460:SF1">
    <property type="entry name" value="UPF0132 DOMAIN PROTEIN (AFU_ORTHOLOGUE AFUA_3G10255)"/>
    <property type="match status" value="1"/>
</dbReference>
<accession>A0A1C7MR20</accession>
<sequence length="189" mass="20743">MNTSPSNFASFAAYTPPPDDPSYASSSKPVSRPWFPSQTSSHQTMSYQSGGIPTFNTSQAGGLGAVEEAEAESGANMWETRYGLRVDMLAAFAYLLGPISALALLIIETQNDYVRFHAYQSALLSALLVLLRILASLLQFPSFLRTIFTFLLVIPSLYMAWQAYIDAARNALLVSSTDKKFPSHLTEKE</sequence>
<feature type="region of interest" description="Disordered" evidence="5">
    <location>
        <begin position="1"/>
        <end position="48"/>
    </location>
</feature>
<keyword evidence="8" id="KW-1185">Reference proteome</keyword>
<reference evidence="7 8" key="1">
    <citation type="submission" date="2016-03" db="EMBL/GenBank/DDBJ databases">
        <title>Whole genome sequencing of Grifola frondosa 9006-11.</title>
        <authorList>
            <person name="Min B."/>
            <person name="Park H."/>
            <person name="Kim J.-G."/>
            <person name="Cho H."/>
            <person name="Oh Y.-L."/>
            <person name="Kong W.-S."/>
            <person name="Choi I.-G."/>
        </authorList>
    </citation>
    <scope>NUCLEOTIDE SEQUENCE [LARGE SCALE GENOMIC DNA]</scope>
    <source>
        <strain evidence="7 8">9006-11</strain>
    </source>
</reference>
<dbReference type="Proteomes" id="UP000092993">
    <property type="component" value="Unassembled WGS sequence"/>
</dbReference>
<feature type="transmembrane region" description="Helical" evidence="6">
    <location>
        <begin position="119"/>
        <end position="140"/>
    </location>
</feature>
<dbReference type="STRING" id="5627.A0A1C7MR20"/>
<dbReference type="AlphaFoldDB" id="A0A1C7MR20"/>
<evidence type="ECO:0000313" key="7">
    <source>
        <dbReference type="EMBL" id="OBZ79312.1"/>
    </source>
</evidence>
<keyword evidence="2 6" id="KW-0812">Transmembrane</keyword>
<evidence type="ECO:0000256" key="5">
    <source>
        <dbReference type="SAM" id="MobiDB-lite"/>
    </source>
</evidence>
<gene>
    <name evidence="7" type="ORF">A0H81_01141</name>
</gene>
<evidence type="ECO:0000313" key="8">
    <source>
        <dbReference type="Proteomes" id="UP000092993"/>
    </source>
</evidence>
<keyword evidence="4 6" id="KW-0472">Membrane</keyword>
<organism evidence="7 8">
    <name type="scientific">Grifola frondosa</name>
    <name type="common">Maitake</name>
    <name type="synonym">Polyporus frondosus</name>
    <dbReference type="NCBI Taxonomy" id="5627"/>
    <lineage>
        <taxon>Eukaryota</taxon>
        <taxon>Fungi</taxon>
        <taxon>Dikarya</taxon>
        <taxon>Basidiomycota</taxon>
        <taxon>Agaricomycotina</taxon>
        <taxon>Agaricomycetes</taxon>
        <taxon>Polyporales</taxon>
        <taxon>Grifolaceae</taxon>
        <taxon>Grifola</taxon>
    </lineage>
</organism>
<evidence type="ECO:0000256" key="6">
    <source>
        <dbReference type="SAM" id="Phobius"/>
    </source>
</evidence>
<keyword evidence="3 6" id="KW-1133">Transmembrane helix</keyword>
<feature type="compositionally biased region" description="Polar residues" evidence="5">
    <location>
        <begin position="36"/>
        <end position="48"/>
    </location>
</feature>
<dbReference type="PANTHER" id="PTHR36460">
    <property type="entry name" value="UPF0132 DOMAIN PROTEIN (AFU_ORTHOLOGUE AFUA_3G10255)"/>
    <property type="match status" value="1"/>
</dbReference>
<comment type="subcellular location">
    <subcellularLocation>
        <location evidence="1">Membrane</location>
        <topology evidence="1">Multi-pass membrane protein</topology>
    </subcellularLocation>
</comment>
<protein>
    <submittedName>
        <fullName evidence="7">Uncharacterized protein</fullName>
    </submittedName>
</protein>
<dbReference type="OMA" id="IRMDFEA"/>
<proteinExistence type="predicted"/>
<dbReference type="GO" id="GO:0016020">
    <property type="term" value="C:membrane"/>
    <property type="evidence" value="ECO:0007669"/>
    <property type="project" value="UniProtKB-SubCell"/>
</dbReference>
<evidence type="ECO:0000256" key="1">
    <source>
        <dbReference type="ARBA" id="ARBA00004141"/>
    </source>
</evidence>
<feature type="transmembrane region" description="Helical" evidence="6">
    <location>
        <begin position="86"/>
        <end position="107"/>
    </location>
</feature>
<evidence type="ECO:0000256" key="4">
    <source>
        <dbReference type="ARBA" id="ARBA00023136"/>
    </source>
</evidence>
<comment type="caution">
    <text evidence="7">The sequence shown here is derived from an EMBL/GenBank/DDBJ whole genome shotgun (WGS) entry which is preliminary data.</text>
</comment>